<sequence>MKPVHELSTISEEEEVYMAIAAKPCVEHTCINIATISTGFGKGDFLVREGYEKGNRMYFDYFEEAFNYLANKGYSRVAQDDEQSWIDTINGIYHIFKGEMKYNAGALQMVLSRPAHTVKYSSRVCDKSSDTQAVKKTSRVCDSAEQNKPVEWNPELFVEDRGMDSNEMVATSKESQVSMQPVTPVTVCTGSDSDSHDSPIPTNDLERTKGQHKVNSSLDNVQPYEKPCPDVCGAMPTQSEKPRAMSPKHQRVDDEEVLDDSTAFSTDDEGHEHVYIGSCITEASDSSWFDSINSDIKSPLLRHSDESTCSEVFETTHGAALPFRPGGAKTNKDLKLAPVAAVNDQPVNLLARKLEGKAPEPLCLQAVKDNPEEAIKEYRSALSILLETESDANDSEVATIYRNIASALEALGQWAEALVEHRKALGISSKANGPNHPDTALSHQRIGMILCGQGNLDHAVNHLSKSLAIQENTQGKLHKTTAAGHMFLGKTLHKKGDFDKSLEESRAALAIYDALGPRGAVEAKCLESIAETLCALDRIDEALLELNAALEVSASYVDEHPLMLSSLCFKAGVMLARKKKLDAALPKLRRGLEVAESVRGRDHPENIPFHFQIAEVLHSQHNYEDALFSYKTSLVIRQMHNIPDDAQSALTYTKLGLVHIALGEPEVGISVFANGVAIFDDVLGRDNPTTILMITALGQIGIAFGLSPDKEEEENSGKRGLLGSMKRRLGFGRKGM</sequence>
<dbReference type="InterPro" id="IPR011990">
    <property type="entry name" value="TPR-like_helical_dom_sf"/>
</dbReference>
<accession>A0A9N8HZ38</accession>
<feature type="region of interest" description="Disordered" evidence="3">
    <location>
        <begin position="236"/>
        <end position="256"/>
    </location>
</feature>
<evidence type="ECO:0000256" key="1">
    <source>
        <dbReference type="ARBA" id="ARBA00022737"/>
    </source>
</evidence>
<dbReference type="InterPro" id="IPR019734">
    <property type="entry name" value="TPR_rpt"/>
</dbReference>
<dbReference type="Gene3D" id="1.25.40.10">
    <property type="entry name" value="Tetratricopeptide repeat domain"/>
    <property type="match status" value="2"/>
</dbReference>
<name>A0A9N8HZ38_9STRA</name>
<keyword evidence="2" id="KW-0802">TPR repeat</keyword>
<comment type="caution">
    <text evidence="4">The sequence shown here is derived from an EMBL/GenBank/DDBJ whole genome shotgun (WGS) entry which is preliminary data.</text>
</comment>
<dbReference type="Pfam" id="PF13424">
    <property type="entry name" value="TPR_12"/>
    <property type="match status" value="2"/>
</dbReference>
<protein>
    <submittedName>
        <fullName evidence="4">Hydra magnipapillata</fullName>
    </submittedName>
</protein>
<evidence type="ECO:0000256" key="2">
    <source>
        <dbReference type="ARBA" id="ARBA00022803"/>
    </source>
</evidence>
<dbReference type="Proteomes" id="UP001153069">
    <property type="component" value="Unassembled WGS sequence"/>
</dbReference>
<dbReference type="SMART" id="SM00028">
    <property type="entry name" value="TPR"/>
    <property type="match status" value="7"/>
</dbReference>
<dbReference type="OrthoDB" id="1414216at2759"/>
<evidence type="ECO:0000313" key="4">
    <source>
        <dbReference type="EMBL" id="CAB9528163.1"/>
    </source>
</evidence>
<keyword evidence="1" id="KW-0677">Repeat</keyword>
<dbReference type="SUPFAM" id="SSF48452">
    <property type="entry name" value="TPR-like"/>
    <property type="match status" value="2"/>
</dbReference>
<dbReference type="EMBL" id="CAICTM010002159">
    <property type="protein sequence ID" value="CAB9528163.1"/>
    <property type="molecule type" value="Genomic_DNA"/>
</dbReference>
<evidence type="ECO:0000256" key="3">
    <source>
        <dbReference type="SAM" id="MobiDB-lite"/>
    </source>
</evidence>
<proteinExistence type="predicted"/>
<keyword evidence="5" id="KW-1185">Reference proteome</keyword>
<dbReference type="PANTHER" id="PTHR45641:SF19">
    <property type="entry name" value="NEPHROCYSTIN-3"/>
    <property type="match status" value="1"/>
</dbReference>
<evidence type="ECO:0000313" key="5">
    <source>
        <dbReference type="Proteomes" id="UP001153069"/>
    </source>
</evidence>
<organism evidence="4 5">
    <name type="scientific">Seminavis robusta</name>
    <dbReference type="NCBI Taxonomy" id="568900"/>
    <lineage>
        <taxon>Eukaryota</taxon>
        <taxon>Sar</taxon>
        <taxon>Stramenopiles</taxon>
        <taxon>Ochrophyta</taxon>
        <taxon>Bacillariophyta</taxon>
        <taxon>Bacillariophyceae</taxon>
        <taxon>Bacillariophycidae</taxon>
        <taxon>Naviculales</taxon>
        <taxon>Naviculaceae</taxon>
        <taxon>Seminavis</taxon>
    </lineage>
</organism>
<dbReference type="AlphaFoldDB" id="A0A9N8HZ38"/>
<reference evidence="4" key="1">
    <citation type="submission" date="2020-06" db="EMBL/GenBank/DDBJ databases">
        <authorList>
            <consortium name="Plant Systems Biology data submission"/>
        </authorList>
    </citation>
    <scope>NUCLEOTIDE SEQUENCE</scope>
    <source>
        <strain evidence="4">D6</strain>
    </source>
</reference>
<dbReference type="PANTHER" id="PTHR45641">
    <property type="entry name" value="TETRATRICOPEPTIDE REPEAT PROTEIN (AFU_ORTHOLOGUE AFUA_6G03870)"/>
    <property type="match status" value="1"/>
</dbReference>
<gene>
    <name evidence="4" type="ORF">SEMRO_2161_G317110.1</name>
</gene>